<dbReference type="PROSITE" id="PS00132">
    <property type="entry name" value="CARBOXYPEPT_ZN_1"/>
    <property type="match status" value="2"/>
</dbReference>
<dbReference type="GO" id="GO:0004181">
    <property type="term" value="F:metallocarboxypeptidase activity"/>
    <property type="evidence" value="ECO:0007669"/>
    <property type="project" value="InterPro"/>
</dbReference>
<comment type="caution">
    <text evidence="13">The sequence shown here is derived from an EMBL/GenBank/DDBJ whole genome shotgun (WGS) entry which is preliminary data.</text>
</comment>
<dbReference type="PANTHER" id="PTHR11532">
    <property type="entry name" value="PROTEASE M14 CARBOXYPEPTIDASE"/>
    <property type="match status" value="1"/>
</dbReference>
<dbReference type="Proteomes" id="UP000708208">
    <property type="component" value="Unassembled WGS sequence"/>
</dbReference>
<keyword evidence="7" id="KW-0862">Zinc</keyword>
<evidence type="ECO:0000256" key="4">
    <source>
        <dbReference type="ARBA" id="ARBA00022670"/>
    </source>
</evidence>
<dbReference type="CDD" id="cd03858">
    <property type="entry name" value="M14_CP_N-E_like"/>
    <property type="match status" value="1"/>
</dbReference>
<keyword evidence="10" id="KW-0812">Transmembrane</keyword>
<protein>
    <recommendedName>
        <fullName evidence="12">Peptidase M14 domain-containing protein</fullName>
    </recommendedName>
</protein>
<feature type="active site" description="Proton donor/acceptor" evidence="9">
    <location>
        <position position="310"/>
    </location>
</feature>
<dbReference type="GO" id="GO:0006518">
    <property type="term" value="P:peptide metabolic process"/>
    <property type="evidence" value="ECO:0007669"/>
    <property type="project" value="TreeGrafter"/>
</dbReference>
<comment type="cofactor">
    <cofactor evidence="1">
        <name>Zn(2+)</name>
        <dbReference type="ChEBI" id="CHEBI:29105"/>
    </cofactor>
</comment>
<evidence type="ECO:0000256" key="6">
    <source>
        <dbReference type="ARBA" id="ARBA00022801"/>
    </source>
</evidence>
<dbReference type="EMBL" id="CAJVCH010042702">
    <property type="protein sequence ID" value="CAG7717005.1"/>
    <property type="molecule type" value="Genomic_DNA"/>
</dbReference>
<keyword evidence="4" id="KW-0645">Protease</keyword>
<evidence type="ECO:0000256" key="9">
    <source>
        <dbReference type="PROSITE-ProRule" id="PRU01379"/>
    </source>
</evidence>
<keyword evidence="3" id="KW-0121">Carboxypeptidase</keyword>
<reference evidence="13" key="1">
    <citation type="submission" date="2021-06" db="EMBL/GenBank/DDBJ databases">
        <authorList>
            <person name="Hodson N. C."/>
            <person name="Mongue J. A."/>
            <person name="Jaron S. K."/>
        </authorList>
    </citation>
    <scope>NUCLEOTIDE SEQUENCE</scope>
</reference>
<feature type="active site" description="Proton donor/acceptor" evidence="9">
    <location>
        <position position="714"/>
    </location>
</feature>
<keyword evidence="10" id="KW-0472">Membrane</keyword>
<dbReference type="PROSITE" id="PS52035">
    <property type="entry name" value="PEPTIDASE_M14"/>
    <property type="match status" value="2"/>
</dbReference>
<dbReference type="Pfam" id="PF00246">
    <property type="entry name" value="Peptidase_M14"/>
    <property type="match status" value="2"/>
</dbReference>
<evidence type="ECO:0000313" key="13">
    <source>
        <dbReference type="EMBL" id="CAG7717005.1"/>
    </source>
</evidence>
<dbReference type="OrthoDB" id="10249045at2759"/>
<evidence type="ECO:0000256" key="2">
    <source>
        <dbReference type="ARBA" id="ARBA00005988"/>
    </source>
</evidence>
<keyword evidence="6" id="KW-0378">Hydrolase</keyword>
<dbReference type="GO" id="GO:0008270">
    <property type="term" value="F:zinc ion binding"/>
    <property type="evidence" value="ECO:0007669"/>
    <property type="project" value="InterPro"/>
</dbReference>
<dbReference type="InterPro" id="IPR050753">
    <property type="entry name" value="Peptidase_M14_domain"/>
</dbReference>
<dbReference type="InterPro" id="IPR057247">
    <property type="entry name" value="CARBOXYPEPT_ZN_2"/>
</dbReference>
<dbReference type="Pfam" id="PF13620">
    <property type="entry name" value="CarboxypepD_reg"/>
    <property type="match status" value="2"/>
</dbReference>
<name>A0A8J2JHF8_9HEXA</name>
<feature type="domain" description="Peptidase M14" evidence="12">
    <location>
        <begin position="34"/>
        <end position="340"/>
    </location>
</feature>
<dbReference type="GO" id="GO:0016485">
    <property type="term" value="P:protein processing"/>
    <property type="evidence" value="ECO:0007669"/>
    <property type="project" value="TreeGrafter"/>
</dbReference>
<accession>A0A8J2JHF8</accession>
<evidence type="ECO:0000256" key="3">
    <source>
        <dbReference type="ARBA" id="ARBA00022645"/>
    </source>
</evidence>
<feature type="signal peptide" evidence="11">
    <location>
        <begin position="1"/>
        <end position="23"/>
    </location>
</feature>
<evidence type="ECO:0000259" key="12">
    <source>
        <dbReference type="PROSITE" id="PS52035"/>
    </source>
</evidence>
<keyword evidence="11" id="KW-0732">Signal</keyword>
<evidence type="ECO:0000256" key="5">
    <source>
        <dbReference type="ARBA" id="ARBA00022723"/>
    </source>
</evidence>
<dbReference type="FunFam" id="3.40.630.10:FF:000020">
    <property type="entry name" value="Carboxypeptidase D"/>
    <property type="match status" value="2"/>
</dbReference>
<dbReference type="PROSITE" id="PS00133">
    <property type="entry name" value="CARBOXYPEPT_ZN_2"/>
    <property type="match status" value="2"/>
</dbReference>
<feature type="transmembrane region" description="Helical" evidence="10">
    <location>
        <begin position="1475"/>
        <end position="1499"/>
    </location>
</feature>
<sequence length="1570" mass="176001">MLLSTGFVFVTLLVQLTVTASEADDIWWQKLSTSYPRYEDTTRIIRDMQTKFSNLVKVYSIGKSTQGKEMWVIQISNNVTSGRTLLKPMVKIVANMHGDETLGRQLMLMLSSYLLRKFSQNDARIVSLLNSTDIHLMPSMNPDGYEKAVEGICSPNPDQVGRHNGNNVDLNRNFPDQFVTRKDDGEGLVAGRQVETLNVMKWIVTNPFVLSANLHAGSLVASYPYDSVSLYIERHADYKGANVPSLSPDNTVFVYLAKLYSQAHKTMHDSNNCGDNFPDGITNGAEWYNVRGGMQDFNYFHSNCFEITLELSCCKFPNAAQIPTEWENNKEALLQYLEAVNTGVRGVVVGADGHPIEDAKIEVYGISHNVTSTDRGEYWRLLAPGNYKIKASALRHEDADWEEISVNSTGQPTIVNFKLKSHDMVFSKSTLSATPAFEPEMKHHNYEQLEVLMKNISQQYPDITRLYTAGTSVEGRQLYVIEISDNPGQHELGEPEFKYVGNMHGNEVVGREMLLMLIQHLCHFYKKDTTITDLIDNTRIHIMPSMNPDGYERSSQGDVQGVIGRANAHQIDLNRNFPGRFDSQSDQAEAMRYGPENLVTQPETAAMMNWMSQIPFVLSANLHGGSLVANYPFDDTPSGDSEYAPSEDNAIFRALALTYSNAHKTMWKGYPCPSIIKDEKFDHGITNGAQWYVVSGGMQDWNYLNTNCFEITLELGCVKFPFEDQLSKYWDDNKNALIEYIKQVHTGVKGFVLDENRNLLGHSKITVENINHPVFAASGGDFWRLLIPGSYNITAHSNGYVSQTQHVVVKKNERAVQVNFTLETMPARDWSLKNDFGILTSIDTENFSSIDDASLDLLSMESMNFFDHQHVNGLHHLVITDQVGSPDDRKVHIGLMGSFLGAGGNELLIRLCRHLAMGTQKNDPIVLNVLKQAALHVFFTDAPHDKDKCFAGNKDGAAIMQGVVQSISTALKSMHVDLMIAFSSGGKFVSASGNVQSVHEGIQEIFKSVGTIACKSSSTTQAMTQFALNEAKLEKLVSLGLFCCDYPDPSDITKVYVEHLDHILNVLQLSAQGLSGQLFDENSHFIREANVQVLTSSGKYEPVRISLNDGYFIHLLNHGKHELLISSAGFQPQRIPFEVTTGSMTTLHITLKRGSGGETVTERLSTASTETNAEYFYYPRLSFEELKKKNTDLLDVYSFERSSGEILGLRVGYQHWRKIAVVFDEFSLSPSSLLTWTRSYLQLFSNPKISGVQFNFLLKDGNDTLGGLDFRTVESWIRRNRFPIVFHIFCSPPNPNLKTSLLAQLPQIEKAMFGDIYDITLKLVHSTRSADSCSSLTRTSSYSYNLASLHDSTQTWSFPLNLQCCTNHSVVDNNFIDVLNSLNKTSVHGIQGIVASTHHVPIQNAELVFGANETTTWTDDLGHFEKPLPEGTYNVSVKVDGYKLSYKTVNVSRTNYVQILFALQKDETVWGLPRLVFVIVIALVALCIVALCSLIVAVCRRRRTRPTNNYGFFQMNNHLIFEDEDEQLFSAKGKTIVESQLKTTDSDDSDCEYTNDILLNSGMRQWSRNT</sequence>
<organism evidence="13 14">
    <name type="scientific">Allacma fusca</name>
    <dbReference type="NCBI Taxonomy" id="39272"/>
    <lineage>
        <taxon>Eukaryota</taxon>
        <taxon>Metazoa</taxon>
        <taxon>Ecdysozoa</taxon>
        <taxon>Arthropoda</taxon>
        <taxon>Hexapoda</taxon>
        <taxon>Collembola</taxon>
        <taxon>Symphypleona</taxon>
        <taxon>Sminthuridae</taxon>
        <taxon>Allacma</taxon>
    </lineage>
</organism>
<evidence type="ECO:0000256" key="8">
    <source>
        <dbReference type="ARBA" id="ARBA00023180"/>
    </source>
</evidence>
<dbReference type="PANTHER" id="PTHR11532:SF73">
    <property type="entry name" value="CARBOXYPEPTIDASE D"/>
    <property type="match status" value="1"/>
</dbReference>
<dbReference type="GO" id="GO:0005615">
    <property type="term" value="C:extracellular space"/>
    <property type="evidence" value="ECO:0007669"/>
    <property type="project" value="TreeGrafter"/>
</dbReference>
<dbReference type="InterPro" id="IPR000834">
    <property type="entry name" value="Peptidase_M14"/>
</dbReference>
<proteinExistence type="inferred from homology"/>
<feature type="chain" id="PRO_5035259303" description="Peptidase M14 domain-containing protein" evidence="11">
    <location>
        <begin position="24"/>
        <end position="1570"/>
    </location>
</feature>
<keyword evidence="10" id="KW-1133">Transmembrane helix</keyword>
<evidence type="ECO:0000313" key="14">
    <source>
        <dbReference type="Proteomes" id="UP000708208"/>
    </source>
</evidence>
<keyword evidence="5" id="KW-0479">Metal-binding</keyword>
<comment type="similarity">
    <text evidence="2 9">Belongs to the peptidase M14 family.</text>
</comment>
<evidence type="ECO:0000256" key="11">
    <source>
        <dbReference type="SAM" id="SignalP"/>
    </source>
</evidence>
<keyword evidence="14" id="KW-1185">Reference proteome</keyword>
<keyword evidence="8" id="KW-0325">Glycoprotein</keyword>
<evidence type="ECO:0000256" key="1">
    <source>
        <dbReference type="ARBA" id="ARBA00001947"/>
    </source>
</evidence>
<feature type="domain" description="Peptidase M14" evidence="12">
    <location>
        <begin position="442"/>
        <end position="744"/>
    </location>
</feature>
<gene>
    <name evidence="13" type="ORF">AFUS01_LOCUS6484</name>
</gene>
<dbReference type="CDD" id="cd11308">
    <property type="entry name" value="Peptidase_M14NE-CP-C_like"/>
    <property type="match status" value="2"/>
</dbReference>
<dbReference type="SMART" id="SM00631">
    <property type="entry name" value="Zn_pept"/>
    <property type="match status" value="2"/>
</dbReference>
<evidence type="ECO:0000256" key="10">
    <source>
        <dbReference type="SAM" id="Phobius"/>
    </source>
</evidence>
<evidence type="ECO:0000256" key="7">
    <source>
        <dbReference type="ARBA" id="ARBA00022833"/>
    </source>
</evidence>
<dbReference type="InterPro" id="IPR057246">
    <property type="entry name" value="CARBOXYPEPT_ZN_1"/>
</dbReference>